<reference evidence="1 2" key="2">
    <citation type="submission" date="2016-06" db="EMBL/GenBank/DDBJ databases">
        <title>Pedobacter psychrophilus sp. nov., isolated from Antarctic fragmentary rock.</title>
        <authorList>
            <person name="Svec P."/>
        </authorList>
    </citation>
    <scope>NUCLEOTIDE SEQUENCE [LARGE SCALE GENOMIC DNA]</scope>
    <source>
        <strain evidence="1 2">CCM 8644</strain>
    </source>
</reference>
<dbReference type="Pfam" id="PF13650">
    <property type="entry name" value="Asp_protease_2"/>
    <property type="match status" value="1"/>
</dbReference>
<dbReference type="GO" id="GO:0006508">
    <property type="term" value="P:proteolysis"/>
    <property type="evidence" value="ECO:0007669"/>
    <property type="project" value="UniProtKB-KW"/>
</dbReference>
<dbReference type="OrthoDB" id="7433208at2"/>
<proteinExistence type="predicted"/>
<dbReference type="RefSeq" id="WP_068821784.1">
    <property type="nucleotide sequence ID" value="NZ_LWHJ01000022.1"/>
</dbReference>
<keyword evidence="1" id="KW-0645">Protease</keyword>
<keyword evidence="2" id="KW-1185">Reference proteome</keyword>
<dbReference type="STRING" id="1826909.A5893_06270"/>
<dbReference type="Proteomes" id="UP000078459">
    <property type="component" value="Unassembled WGS sequence"/>
</dbReference>
<name>A0A179DJ32_9SPHI</name>
<dbReference type="GO" id="GO:0004190">
    <property type="term" value="F:aspartic-type endopeptidase activity"/>
    <property type="evidence" value="ECO:0007669"/>
    <property type="project" value="InterPro"/>
</dbReference>
<dbReference type="EMBL" id="LWHJ01000022">
    <property type="protein sequence ID" value="OAQ40549.1"/>
    <property type="molecule type" value="Genomic_DNA"/>
</dbReference>
<dbReference type="SUPFAM" id="SSF50630">
    <property type="entry name" value="Acid proteases"/>
    <property type="match status" value="1"/>
</dbReference>
<accession>A0A179DJ32</accession>
<organism evidence="1 2">
    <name type="scientific">Pedobacter psychrophilus</name>
    <dbReference type="NCBI Taxonomy" id="1826909"/>
    <lineage>
        <taxon>Bacteria</taxon>
        <taxon>Pseudomonadati</taxon>
        <taxon>Bacteroidota</taxon>
        <taxon>Sphingobacteriia</taxon>
        <taxon>Sphingobacteriales</taxon>
        <taxon>Sphingobacteriaceae</taxon>
        <taxon>Pedobacter</taxon>
    </lineage>
</organism>
<dbReference type="Gene3D" id="2.40.70.10">
    <property type="entry name" value="Acid Proteases"/>
    <property type="match status" value="1"/>
</dbReference>
<dbReference type="AlphaFoldDB" id="A0A179DJ32"/>
<gene>
    <name evidence="1" type="ORF">A5893_06270</name>
</gene>
<sequence>MKKYKLPLELIDLQGDGFHLLVEVFVFGQIFKAVLDTGASKSAFDMEIVSGFASEDQIIHIPDHHAIGLGTTTMERYYVICHELKLGKLIIENYEAPVFDLSSIKFAYEKLNLPPVIGVLGGDILMDYNALIDYKNLTLTLSK</sequence>
<comment type="caution">
    <text evidence="1">The sequence shown here is derived from an EMBL/GenBank/DDBJ whole genome shotgun (WGS) entry which is preliminary data.</text>
</comment>
<dbReference type="InterPro" id="IPR001969">
    <property type="entry name" value="Aspartic_peptidase_AS"/>
</dbReference>
<evidence type="ECO:0000313" key="2">
    <source>
        <dbReference type="Proteomes" id="UP000078459"/>
    </source>
</evidence>
<reference evidence="1 2" key="1">
    <citation type="submission" date="2016-04" db="EMBL/GenBank/DDBJ databases">
        <authorList>
            <person name="Evans L.H."/>
            <person name="Alamgir A."/>
            <person name="Owens N."/>
            <person name="Weber N.D."/>
            <person name="Virtaneva K."/>
            <person name="Barbian K."/>
            <person name="Babar A."/>
            <person name="Rosenke K."/>
        </authorList>
    </citation>
    <scope>NUCLEOTIDE SEQUENCE [LARGE SCALE GENOMIC DNA]</scope>
    <source>
        <strain evidence="1 2">CCM 8644</strain>
    </source>
</reference>
<evidence type="ECO:0000313" key="1">
    <source>
        <dbReference type="EMBL" id="OAQ40549.1"/>
    </source>
</evidence>
<dbReference type="PROSITE" id="PS00141">
    <property type="entry name" value="ASP_PROTEASE"/>
    <property type="match status" value="1"/>
</dbReference>
<protein>
    <submittedName>
        <fullName evidence="1">Clan AA aspartic protease</fullName>
    </submittedName>
</protein>
<keyword evidence="1" id="KW-0378">Hydrolase</keyword>
<dbReference type="InterPro" id="IPR021109">
    <property type="entry name" value="Peptidase_aspartic_dom_sf"/>
</dbReference>